<dbReference type="EMBL" id="CAJPVJ010003134">
    <property type="protein sequence ID" value="CAG2167211.1"/>
    <property type="molecule type" value="Genomic_DNA"/>
</dbReference>
<sequence>MKTLFFEGTAQSILVKVLRFWNAVAVHRMTTMIHLGSKQCQLTLITTLASFWGRSGHLTSATCHLIQQGGSFIVSMPSPSVSRPYSLSLPESGEERRFYVGCIALPLTYRSLAIGLPLSTDIRLPLEIPELLPRVFSYPGSFRKRLNSFRFQVTETLKICDRAYMVFQGQVMAQGAPQELVRNPFVRQYYLGEGYRHPDLSTNGDRGFSDLEKTVPLPDDGNVLRL</sequence>
<accession>A0A7R9QKN9</accession>
<organism evidence="1">
    <name type="scientific">Oppiella nova</name>
    <dbReference type="NCBI Taxonomy" id="334625"/>
    <lineage>
        <taxon>Eukaryota</taxon>
        <taxon>Metazoa</taxon>
        <taxon>Ecdysozoa</taxon>
        <taxon>Arthropoda</taxon>
        <taxon>Chelicerata</taxon>
        <taxon>Arachnida</taxon>
        <taxon>Acari</taxon>
        <taxon>Acariformes</taxon>
        <taxon>Sarcoptiformes</taxon>
        <taxon>Oribatida</taxon>
        <taxon>Brachypylina</taxon>
        <taxon>Oppioidea</taxon>
        <taxon>Oppiidae</taxon>
        <taxon>Oppiella</taxon>
    </lineage>
</organism>
<dbReference type="EMBL" id="OC917959">
    <property type="protein sequence ID" value="CAD7648367.1"/>
    <property type="molecule type" value="Genomic_DNA"/>
</dbReference>
<evidence type="ECO:0000313" key="1">
    <source>
        <dbReference type="EMBL" id="CAD7648367.1"/>
    </source>
</evidence>
<evidence type="ECO:0000313" key="2">
    <source>
        <dbReference type="Proteomes" id="UP000728032"/>
    </source>
</evidence>
<name>A0A7R9QKN9_9ACAR</name>
<dbReference type="Proteomes" id="UP000728032">
    <property type="component" value="Unassembled WGS sequence"/>
</dbReference>
<keyword evidence="2" id="KW-1185">Reference proteome</keyword>
<gene>
    <name evidence="1" type="ORF">ONB1V03_LOCUS6723</name>
</gene>
<reference evidence="1" key="1">
    <citation type="submission" date="2020-11" db="EMBL/GenBank/DDBJ databases">
        <authorList>
            <person name="Tran Van P."/>
        </authorList>
    </citation>
    <scope>NUCLEOTIDE SEQUENCE</scope>
</reference>
<proteinExistence type="predicted"/>
<protein>
    <submittedName>
        <fullName evidence="1">Uncharacterized protein</fullName>
    </submittedName>
</protein>
<dbReference type="AlphaFoldDB" id="A0A7R9QKN9"/>